<dbReference type="RefSeq" id="WP_142895639.1">
    <property type="nucleotide sequence ID" value="NZ_ML660053.1"/>
</dbReference>
<evidence type="ECO:0000259" key="2">
    <source>
        <dbReference type="Pfam" id="PF00582"/>
    </source>
</evidence>
<comment type="similarity">
    <text evidence="1">Belongs to the universal stress protein A family.</text>
</comment>
<dbReference type="Proteomes" id="UP000315252">
    <property type="component" value="Unassembled WGS sequence"/>
</dbReference>
<dbReference type="EMBL" id="VHSH01000002">
    <property type="protein sequence ID" value="TQV82008.1"/>
    <property type="molecule type" value="Genomic_DNA"/>
</dbReference>
<dbReference type="PANTHER" id="PTHR46268:SF15">
    <property type="entry name" value="UNIVERSAL STRESS PROTEIN HP_0031"/>
    <property type="match status" value="1"/>
</dbReference>
<keyword evidence="4" id="KW-1185">Reference proteome</keyword>
<proteinExistence type="inferred from homology"/>
<dbReference type="CDD" id="cd00293">
    <property type="entry name" value="USP-like"/>
    <property type="match status" value="1"/>
</dbReference>
<accession>A0A545TXQ5</accession>
<dbReference type="PANTHER" id="PTHR46268">
    <property type="entry name" value="STRESS RESPONSE PROTEIN NHAX"/>
    <property type="match status" value="1"/>
</dbReference>
<comment type="caution">
    <text evidence="3">The sequence shown here is derived from an EMBL/GenBank/DDBJ whole genome shotgun (WGS) entry which is preliminary data.</text>
</comment>
<dbReference type="InterPro" id="IPR006015">
    <property type="entry name" value="Universal_stress_UspA"/>
</dbReference>
<organism evidence="3 4">
    <name type="scientific">Denitrobaculum tricleocarpae</name>
    <dbReference type="NCBI Taxonomy" id="2591009"/>
    <lineage>
        <taxon>Bacteria</taxon>
        <taxon>Pseudomonadati</taxon>
        <taxon>Pseudomonadota</taxon>
        <taxon>Alphaproteobacteria</taxon>
        <taxon>Rhodospirillales</taxon>
        <taxon>Rhodospirillaceae</taxon>
        <taxon>Denitrobaculum</taxon>
    </lineage>
</organism>
<dbReference type="OrthoDB" id="9804721at2"/>
<evidence type="ECO:0000256" key="1">
    <source>
        <dbReference type="ARBA" id="ARBA00008791"/>
    </source>
</evidence>
<evidence type="ECO:0000313" key="4">
    <source>
        <dbReference type="Proteomes" id="UP000315252"/>
    </source>
</evidence>
<dbReference type="Gene3D" id="3.40.50.12370">
    <property type="match status" value="1"/>
</dbReference>
<dbReference type="SUPFAM" id="SSF52402">
    <property type="entry name" value="Adenine nucleotide alpha hydrolases-like"/>
    <property type="match status" value="2"/>
</dbReference>
<dbReference type="Pfam" id="PF00582">
    <property type="entry name" value="Usp"/>
    <property type="match status" value="1"/>
</dbReference>
<evidence type="ECO:0000313" key="3">
    <source>
        <dbReference type="EMBL" id="TQV82008.1"/>
    </source>
</evidence>
<name>A0A545TXQ5_9PROT</name>
<protein>
    <submittedName>
        <fullName evidence="3">Universal stress protein</fullName>
    </submittedName>
</protein>
<dbReference type="AlphaFoldDB" id="A0A545TXQ5"/>
<gene>
    <name evidence="3" type="ORF">FKG95_07180</name>
</gene>
<sequence>MVLSKLLAIVDGTPASERALSAALSLGQAFACRVDALHVEVDPEASIPILGDGMSGAVVSQMIDSLRETSAKRREQASQIFDALCTRPGLAVVEPSQALKQGEFGVSFTHVVGVEADEISIRGVLADLTILARPEIDSDLDLSQSLDAAIFDTGRPVLLIPTEPPAQLLKTVAIAWNGSRESARAVAIALPVLKQAEKVVVITARESAVKAGPSELTNYLAGHGVEAKTWAFTPGEDSIGNSILIEASKANADMLVMGAYGHSRFREMILGGATRSVVNDAQIPVFLAH</sequence>
<reference evidence="3 4" key="1">
    <citation type="submission" date="2019-06" db="EMBL/GenBank/DDBJ databases">
        <title>Whole genome sequence for Rhodospirillaceae sp. R148.</title>
        <authorList>
            <person name="Wang G."/>
        </authorList>
    </citation>
    <scope>NUCLEOTIDE SEQUENCE [LARGE SCALE GENOMIC DNA]</scope>
    <source>
        <strain evidence="3 4">R148</strain>
    </source>
</reference>
<dbReference type="PRINTS" id="PR01438">
    <property type="entry name" value="UNVRSLSTRESS"/>
</dbReference>
<feature type="domain" description="UspA" evidence="2">
    <location>
        <begin position="235"/>
        <end position="287"/>
    </location>
</feature>
<dbReference type="InterPro" id="IPR006016">
    <property type="entry name" value="UspA"/>
</dbReference>